<dbReference type="SUPFAM" id="SSF52833">
    <property type="entry name" value="Thioredoxin-like"/>
    <property type="match status" value="1"/>
</dbReference>
<comment type="caution">
    <text evidence="9">The sequence shown here is derived from an EMBL/GenBank/DDBJ whole genome shotgun (WGS) entry which is preliminary data.</text>
</comment>
<gene>
    <name evidence="9" type="ORF">COLO4_14511</name>
</gene>
<evidence type="ECO:0000256" key="1">
    <source>
        <dbReference type="ARBA" id="ARBA00008983"/>
    </source>
</evidence>
<keyword evidence="3" id="KW-0479">Metal-binding</keyword>
<evidence type="ECO:0000313" key="10">
    <source>
        <dbReference type="Proteomes" id="UP000187203"/>
    </source>
</evidence>
<keyword evidence="4" id="KW-0408">Iron</keyword>
<dbReference type="GO" id="GO:0043812">
    <property type="term" value="F:phosphatidylinositol-4-phosphate phosphatase activity"/>
    <property type="evidence" value="ECO:0007669"/>
    <property type="project" value="TreeGrafter"/>
</dbReference>
<dbReference type="InterPro" id="IPR002109">
    <property type="entry name" value="Glutaredoxin"/>
</dbReference>
<organism evidence="9 10">
    <name type="scientific">Corchorus olitorius</name>
    <dbReference type="NCBI Taxonomy" id="93759"/>
    <lineage>
        <taxon>Eukaryota</taxon>
        <taxon>Viridiplantae</taxon>
        <taxon>Streptophyta</taxon>
        <taxon>Embryophyta</taxon>
        <taxon>Tracheophyta</taxon>
        <taxon>Spermatophyta</taxon>
        <taxon>Magnoliopsida</taxon>
        <taxon>eudicotyledons</taxon>
        <taxon>Gunneridae</taxon>
        <taxon>Pentapetalae</taxon>
        <taxon>rosids</taxon>
        <taxon>malvids</taxon>
        <taxon>Malvales</taxon>
        <taxon>Malvaceae</taxon>
        <taxon>Grewioideae</taxon>
        <taxon>Apeibeae</taxon>
        <taxon>Corchorus</taxon>
    </lineage>
</organism>
<dbReference type="Proteomes" id="UP000187203">
    <property type="component" value="Unassembled WGS sequence"/>
</dbReference>
<reference evidence="10" key="1">
    <citation type="submission" date="2013-09" db="EMBL/GenBank/DDBJ databases">
        <title>Corchorus olitorius genome sequencing.</title>
        <authorList>
            <person name="Alam M."/>
            <person name="Haque M.S."/>
            <person name="Islam M.S."/>
            <person name="Emdad E.M."/>
            <person name="Islam M.M."/>
            <person name="Ahmed B."/>
            <person name="Halim A."/>
            <person name="Hossen Q.M.M."/>
            <person name="Hossain M.Z."/>
            <person name="Ahmed R."/>
            <person name="Khan M.M."/>
            <person name="Islam R."/>
            <person name="Rashid M.M."/>
            <person name="Khan S.A."/>
            <person name="Rahman M.S."/>
            <person name="Alam M."/>
            <person name="Yahiya A.S."/>
            <person name="Khan M.S."/>
            <person name="Azam M.S."/>
            <person name="Haque T."/>
            <person name="Lashkar M.Z.H."/>
            <person name="Akhand A.I."/>
            <person name="Morshed G."/>
            <person name="Roy S."/>
            <person name="Uddin K.S."/>
            <person name="Rabeya T."/>
            <person name="Hossain A.S."/>
            <person name="Chowdhury A."/>
            <person name="Snigdha A.R."/>
            <person name="Mortoza M.S."/>
            <person name="Matin S.A."/>
            <person name="Hoque S.M.E."/>
            <person name="Islam M.K."/>
            <person name="Roy D.K."/>
            <person name="Haider R."/>
            <person name="Moosa M.M."/>
            <person name="Elias S.M."/>
            <person name="Hasan A.M."/>
            <person name="Jahan S."/>
            <person name="Shafiuddin M."/>
            <person name="Mahmood N."/>
            <person name="Shommy N.S."/>
        </authorList>
    </citation>
    <scope>NUCLEOTIDE SEQUENCE [LARGE SCALE GENOMIC DNA]</scope>
    <source>
        <strain evidence="10">cv. O-4</strain>
    </source>
</reference>
<evidence type="ECO:0000256" key="6">
    <source>
        <dbReference type="ARBA" id="ARBA00023284"/>
    </source>
</evidence>
<dbReference type="Pfam" id="PF02383">
    <property type="entry name" value="Syja_N"/>
    <property type="match status" value="1"/>
</dbReference>
<dbReference type="OrthoDB" id="405996at2759"/>
<dbReference type="CDD" id="cd03028">
    <property type="entry name" value="GRX_PICOT_like"/>
    <property type="match status" value="1"/>
</dbReference>
<dbReference type="STRING" id="93759.A0A1R3JRX0"/>
<protein>
    <recommendedName>
        <fullName evidence="8">SAC domain-containing protein</fullName>
    </recommendedName>
</protein>
<proteinExistence type="inferred from homology"/>
<dbReference type="Gene3D" id="3.40.30.10">
    <property type="entry name" value="Glutaredoxin"/>
    <property type="match status" value="1"/>
</dbReference>
<feature type="domain" description="SAC" evidence="8">
    <location>
        <begin position="378"/>
        <end position="633"/>
    </location>
</feature>
<dbReference type="EMBL" id="AWUE01015433">
    <property type="protein sequence ID" value="OMO97585.1"/>
    <property type="molecule type" value="Genomic_DNA"/>
</dbReference>
<dbReference type="InterPro" id="IPR004480">
    <property type="entry name" value="Monothiol_GRX-rel"/>
</dbReference>
<keyword evidence="10" id="KW-1185">Reference proteome</keyword>
<dbReference type="InterPro" id="IPR002013">
    <property type="entry name" value="SAC_dom"/>
</dbReference>
<dbReference type="InterPro" id="IPR033658">
    <property type="entry name" value="GRX_PICOT-like"/>
</dbReference>
<dbReference type="Pfam" id="PF00462">
    <property type="entry name" value="Glutaredoxin"/>
    <property type="match status" value="1"/>
</dbReference>
<dbReference type="PANTHER" id="PTHR45662:SF10">
    <property type="entry name" value="PHOSPHOINOSITIDE PHOSPHATASE SAC8"/>
    <property type="match status" value="1"/>
</dbReference>
<keyword evidence="5" id="KW-0411">Iron-sulfur</keyword>
<dbReference type="NCBIfam" id="TIGR00365">
    <property type="entry name" value="Grx4 family monothiol glutaredoxin"/>
    <property type="match status" value="1"/>
</dbReference>
<comment type="similarity">
    <text evidence="1">Belongs to the glutaredoxin family. CGFS subfamily.</text>
</comment>
<evidence type="ECO:0000256" key="4">
    <source>
        <dbReference type="ARBA" id="ARBA00023004"/>
    </source>
</evidence>
<dbReference type="AlphaFoldDB" id="A0A1R3JRX0"/>
<evidence type="ECO:0000256" key="5">
    <source>
        <dbReference type="ARBA" id="ARBA00023014"/>
    </source>
</evidence>
<dbReference type="PROSITE" id="PS51354">
    <property type="entry name" value="GLUTAREDOXIN_2"/>
    <property type="match status" value="1"/>
</dbReference>
<dbReference type="GO" id="GO:0046856">
    <property type="term" value="P:phosphatidylinositol dephosphorylation"/>
    <property type="evidence" value="ECO:0007669"/>
    <property type="project" value="TreeGrafter"/>
</dbReference>
<dbReference type="PANTHER" id="PTHR45662">
    <property type="entry name" value="PHOSPHATIDYLINOSITIDE PHOSPHATASE SAC1"/>
    <property type="match status" value="1"/>
</dbReference>
<dbReference type="GO" id="GO:0005783">
    <property type="term" value="C:endoplasmic reticulum"/>
    <property type="evidence" value="ECO:0007669"/>
    <property type="project" value="TreeGrafter"/>
</dbReference>
<keyword evidence="6" id="KW-0676">Redox-active center</keyword>
<evidence type="ECO:0000256" key="7">
    <source>
        <dbReference type="SAM" id="MobiDB-lite"/>
    </source>
</evidence>
<evidence type="ECO:0000259" key="8">
    <source>
        <dbReference type="PROSITE" id="PS50275"/>
    </source>
</evidence>
<evidence type="ECO:0000256" key="2">
    <source>
        <dbReference type="ARBA" id="ARBA00022714"/>
    </source>
</evidence>
<sequence>MATINLSPLSTSSSSLRMLSSYPTQNTPTLSFYSRFTPSIFSPSISVRPLTSIKLKPRSLIIASAVKNLSEIEPAPFPVTNEEFAATFPSEAGVYAVFDQNDEVQFIGISRNIAASLFTHKKSVPELCGSVKVGLVNEPDRAALTQAWKSWMEEQIQTTGKVPPGNETGNTTWTRQPAKRKPDLRLTPGRHVQLTVPLQELIDKLVKENKVVAFIKGSRSAPMCGFSQRVIAILESQGVDYETLDVLDEEHNYGLRETLKQYSNWPTFPQVFVNGELVGGCDILTSMYEKGELADASSSENLSKSLTIYGVAGIIRLLAGTYVLVITSRKEVGSFLGFPVYRVESMKFLACNEALRLILDLFGTNNFWRNLLSLSLSFQVAQLKLKDSPVTFTLISRRCTRRLGTRMWRRGANLDGDTANFIETEQLLELEGFRCSLLQIRGSIPLLWEQIVDLSYKPRLRVINHEQTPEVVERHFHDLCQRYGEIIAVDLTDKHGDEGQLSAAYSAEMQKLPNVRYVSFDFHHVCGSSNFDNIHVLYDDISEDFEKQGYFLIGSDGNILEEQKGIIRSNCIDCLDRTNVTQSYLAQKSLDIQLRRIGVFSSTESISMFTEDYGKFRTLWAEQGDEISLEYAGTHALKGDLVRYGKQTVAGIIKDGMSALSRYYLNNFHDGIRQDALDLISGRYTVSRHKPSPFQLNSFETLSYLPVASALLLGGLTITSVTIHQAGRNAQQYVTSVVWAGVTAGFVALVKANGRQFCSRPRLCGLL</sequence>
<evidence type="ECO:0000256" key="3">
    <source>
        <dbReference type="ARBA" id="ARBA00022723"/>
    </source>
</evidence>
<evidence type="ECO:0000313" key="9">
    <source>
        <dbReference type="EMBL" id="OMO97585.1"/>
    </source>
</evidence>
<dbReference type="GO" id="GO:0046872">
    <property type="term" value="F:metal ion binding"/>
    <property type="evidence" value="ECO:0007669"/>
    <property type="project" value="UniProtKB-KW"/>
</dbReference>
<dbReference type="GO" id="GO:0051537">
    <property type="term" value="F:2 iron, 2 sulfur cluster binding"/>
    <property type="evidence" value="ECO:0007669"/>
    <property type="project" value="UniProtKB-KW"/>
</dbReference>
<feature type="region of interest" description="Disordered" evidence="7">
    <location>
        <begin position="158"/>
        <end position="183"/>
    </location>
</feature>
<accession>A0A1R3JRX0</accession>
<dbReference type="PROSITE" id="PS50275">
    <property type="entry name" value="SAC"/>
    <property type="match status" value="1"/>
</dbReference>
<dbReference type="InterPro" id="IPR036249">
    <property type="entry name" value="Thioredoxin-like_sf"/>
</dbReference>
<name>A0A1R3JRX0_9ROSI</name>
<keyword evidence="2" id="KW-0001">2Fe-2S</keyword>
<dbReference type="FunFam" id="3.40.30.10:FF:000005">
    <property type="entry name" value="Glutaredoxin 5"/>
    <property type="match status" value="1"/>
</dbReference>